<dbReference type="OrthoDB" id="550575at2759"/>
<dbReference type="SUPFAM" id="SSF52047">
    <property type="entry name" value="RNI-like"/>
    <property type="match status" value="1"/>
</dbReference>
<keyword evidence="2" id="KW-1185">Reference proteome</keyword>
<evidence type="ECO:0000313" key="2">
    <source>
        <dbReference type="Proteomes" id="UP000266861"/>
    </source>
</evidence>
<accession>A0A397G484</accession>
<comment type="caution">
    <text evidence="1">The sequence shown here is derived from an EMBL/GenBank/DDBJ whole genome shotgun (WGS) entry which is preliminary data.</text>
</comment>
<organism evidence="1 2">
    <name type="scientific">Diversispora epigaea</name>
    <dbReference type="NCBI Taxonomy" id="1348612"/>
    <lineage>
        <taxon>Eukaryota</taxon>
        <taxon>Fungi</taxon>
        <taxon>Fungi incertae sedis</taxon>
        <taxon>Mucoromycota</taxon>
        <taxon>Glomeromycotina</taxon>
        <taxon>Glomeromycetes</taxon>
        <taxon>Diversisporales</taxon>
        <taxon>Diversisporaceae</taxon>
        <taxon>Diversispora</taxon>
    </lineage>
</organism>
<dbReference type="AlphaFoldDB" id="A0A397G484"/>
<dbReference type="Gene3D" id="3.80.10.10">
    <property type="entry name" value="Ribonuclease Inhibitor"/>
    <property type="match status" value="1"/>
</dbReference>
<proteinExistence type="predicted"/>
<dbReference type="EMBL" id="PQFF01000576">
    <property type="protein sequence ID" value="RHZ44398.1"/>
    <property type="molecule type" value="Genomic_DNA"/>
</dbReference>
<sequence>MVHPLILPELLENIFSFLAKDKALYPTLFANHLWYHRGALILWRHIEFFIEGYRQSLYSKNIWASLSVIKKVKKSYVWEDKATLLLKDAITDRCISEITRSCPKLKYISLALQSKNITDASVIEIARACSNLVYLNLSSQLFIKDVSLTKQSTSFVILLCQYKYILSTTSIKKLTVSSRLFGVRRYMMAELREKLYIGFEPEEIYLSITKEDKQLFYKLIAGQERMTDIVMKEYQLVVSTSIFVILKKN</sequence>
<dbReference type="Proteomes" id="UP000266861">
    <property type="component" value="Unassembled WGS sequence"/>
</dbReference>
<gene>
    <name evidence="1" type="ORF">Glove_734g12</name>
</gene>
<evidence type="ECO:0008006" key="3">
    <source>
        <dbReference type="Google" id="ProtNLM"/>
    </source>
</evidence>
<protein>
    <recommendedName>
        <fullName evidence="3">F-box domain-containing protein</fullName>
    </recommendedName>
</protein>
<evidence type="ECO:0000313" key="1">
    <source>
        <dbReference type="EMBL" id="RHZ44398.1"/>
    </source>
</evidence>
<name>A0A397G484_9GLOM</name>
<reference evidence="1 2" key="1">
    <citation type="submission" date="2018-08" db="EMBL/GenBank/DDBJ databases">
        <title>Genome and evolution of the arbuscular mycorrhizal fungus Diversispora epigaea (formerly Glomus versiforme) and its bacterial endosymbionts.</title>
        <authorList>
            <person name="Sun X."/>
            <person name="Fei Z."/>
            <person name="Harrison M."/>
        </authorList>
    </citation>
    <scope>NUCLEOTIDE SEQUENCE [LARGE SCALE GENOMIC DNA]</scope>
    <source>
        <strain evidence="1 2">IT104</strain>
    </source>
</reference>
<dbReference type="InterPro" id="IPR032675">
    <property type="entry name" value="LRR_dom_sf"/>
</dbReference>